<dbReference type="PATRIC" id="fig|1122219.3.peg.743"/>
<dbReference type="RefSeq" id="WP_048514000.1">
    <property type="nucleotide sequence ID" value="NZ_FUXD01000022.1"/>
</dbReference>
<dbReference type="EMBL" id="LEKT01000016">
    <property type="protein sequence ID" value="KMO86729.1"/>
    <property type="molecule type" value="Genomic_DNA"/>
</dbReference>
<dbReference type="Proteomes" id="UP000036503">
    <property type="component" value="Unassembled WGS sequence"/>
</dbReference>
<dbReference type="InParanoid" id="A0A0J6WVX6"/>
<dbReference type="Pfam" id="PF04304">
    <property type="entry name" value="DUF454"/>
    <property type="match status" value="1"/>
</dbReference>
<gene>
    <name evidence="2" type="ORF">AB840_06350</name>
</gene>
<evidence type="ECO:0000256" key="1">
    <source>
        <dbReference type="SAM" id="Phobius"/>
    </source>
</evidence>
<proteinExistence type="predicted"/>
<dbReference type="PIRSF" id="PIRSF016789">
    <property type="entry name" value="DUF454"/>
    <property type="match status" value="1"/>
</dbReference>
<keyword evidence="3" id="KW-1185">Reference proteome</keyword>
<feature type="transmembrane region" description="Helical" evidence="1">
    <location>
        <begin position="109"/>
        <end position="128"/>
    </location>
</feature>
<keyword evidence="1" id="KW-0812">Transmembrane</keyword>
<sequence length="132" mass="15206">MTPEIKKKSRGLIRYCWITLGCLTLTLGTIGIVLPILPTVPFYMLTLFCFAKSSDRLHTWFIQSELYQKHLADFVQHRSMPLKSKLTIMGTVTGMMAIAIWAMQHMPEIQLLIAGVWFVHVLYFIFGIKTTR</sequence>
<dbReference type="GO" id="GO:0005886">
    <property type="term" value="C:plasma membrane"/>
    <property type="evidence" value="ECO:0007669"/>
    <property type="project" value="TreeGrafter"/>
</dbReference>
<reference evidence="2 3" key="1">
    <citation type="submission" date="2015-06" db="EMBL/GenBank/DDBJ databases">
        <title>Draft genome sequence of beer spoilage bacterium Megasphaera cerevisiae type strain 20462.</title>
        <authorList>
            <person name="Kutumbaka K."/>
            <person name="Pasmowitz J."/>
            <person name="Mategko J."/>
            <person name="Reyes D."/>
            <person name="Friedrich A."/>
            <person name="Han S."/>
            <person name="Martens-Habbena W."/>
            <person name="Neal-McKinney J."/>
            <person name="Janagama H.K."/>
            <person name="Nadala C."/>
            <person name="Samadpour M."/>
        </authorList>
    </citation>
    <scope>NUCLEOTIDE SEQUENCE [LARGE SCALE GENOMIC DNA]</scope>
    <source>
        <strain evidence="2 3">DSM 20462</strain>
    </source>
</reference>
<dbReference type="InterPro" id="IPR007401">
    <property type="entry name" value="DUF454"/>
</dbReference>
<organism evidence="2 3">
    <name type="scientific">Megasphaera cerevisiae DSM 20462</name>
    <dbReference type="NCBI Taxonomy" id="1122219"/>
    <lineage>
        <taxon>Bacteria</taxon>
        <taxon>Bacillati</taxon>
        <taxon>Bacillota</taxon>
        <taxon>Negativicutes</taxon>
        <taxon>Veillonellales</taxon>
        <taxon>Veillonellaceae</taxon>
        <taxon>Megasphaera</taxon>
    </lineage>
</organism>
<dbReference type="PANTHER" id="PTHR35813">
    <property type="entry name" value="INNER MEMBRANE PROTEIN YBAN"/>
    <property type="match status" value="1"/>
</dbReference>
<protein>
    <submittedName>
        <fullName evidence="2">Membrane protein</fullName>
    </submittedName>
</protein>
<comment type="caution">
    <text evidence="2">The sequence shown here is derived from an EMBL/GenBank/DDBJ whole genome shotgun (WGS) entry which is preliminary data.</text>
</comment>
<feature type="transmembrane region" description="Helical" evidence="1">
    <location>
        <begin position="86"/>
        <end position="103"/>
    </location>
</feature>
<dbReference type="OrthoDB" id="5690292at2"/>
<dbReference type="AlphaFoldDB" id="A0A0J6WVX6"/>
<name>A0A0J6WVX6_9FIRM</name>
<accession>A0A0J6WVX6</accession>
<dbReference type="PANTHER" id="PTHR35813:SF1">
    <property type="entry name" value="INNER MEMBRANE PROTEIN YBAN"/>
    <property type="match status" value="1"/>
</dbReference>
<keyword evidence="1" id="KW-0472">Membrane</keyword>
<feature type="transmembrane region" description="Helical" evidence="1">
    <location>
        <begin position="12"/>
        <end position="36"/>
    </location>
</feature>
<evidence type="ECO:0000313" key="2">
    <source>
        <dbReference type="EMBL" id="KMO86729.1"/>
    </source>
</evidence>
<evidence type="ECO:0000313" key="3">
    <source>
        <dbReference type="Proteomes" id="UP000036503"/>
    </source>
</evidence>
<keyword evidence="1" id="KW-1133">Transmembrane helix</keyword>